<keyword evidence="3 8" id="KW-0326">Glycosidase</keyword>
<dbReference type="InterPro" id="IPR006104">
    <property type="entry name" value="Glyco_hydro_2_N"/>
</dbReference>
<evidence type="ECO:0000256" key="4">
    <source>
        <dbReference type="SAM" id="SignalP"/>
    </source>
</evidence>
<accession>A0A517Z4I0</accession>
<dbReference type="KEGG" id="mri:Mal4_17030"/>
<dbReference type="Gene3D" id="2.60.120.260">
    <property type="entry name" value="Galactose-binding domain-like"/>
    <property type="match status" value="2"/>
</dbReference>
<evidence type="ECO:0000259" key="5">
    <source>
        <dbReference type="Pfam" id="PF00703"/>
    </source>
</evidence>
<dbReference type="Pfam" id="PF02837">
    <property type="entry name" value="Glyco_hydro_2_N"/>
    <property type="match status" value="1"/>
</dbReference>
<keyword evidence="2 8" id="KW-0378">Hydrolase</keyword>
<dbReference type="OrthoDB" id="9762066at2"/>
<feature type="domain" description="Glycoside hydrolase family 2 catalytic" evidence="6">
    <location>
        <begin position="498"/>
        <end position="626"/>
    </location>
</feature>
<dbReference type="Gene3D" id="3.20.20.80">
    <property type="entry name" value="Glycosidases"/>
    <property type="match status" value="1"/>
</dbReference>
<dbReference type="InterPro" id="IPR051913">
    <property type="entry name" value="GH2_Domain-Containing"/>
</dbReference>
<dbReference type="InterPro" id="IPR017853">
    <property type="entry name" value="GH"/>
</dbReference>
<feature type="signal peptide" evidence="4">
    <location>
        <begin position="1"/>
        <end position="20"/>
    </location>
</feature>
<feature type="chain" id="PRO_5021705952" evidence="4">
    <location>
        <begin position="21"/>
        <end position="752"/>
    </location>
</feature>
<evidence type="ECO:0000256" key="3">
    <source>
        <dbReference type="ARBA" id="ARBA00023295"/>
    </source>
</evidence>
<dbReference type="EMBL" id="CP036275">
    <property type="protein sequence ID" value="QDU37392.1"/>
    <property type="molecule type" value="Genomic_DNA"/>
</dbReference>
<gene>
    <name evidence="8" type="primary">cbgA</name>
    <name evidence="8" type="ORF">Mal4_17030</name>
</gene>
<keyword evidence="9" id="KW-1185">Reference proteome</keyword>
<sequence length="752" mass="85589" precursor="true">MRPTLLFLLAVVLLQAPAAAEVPIVDSWKYTFRRPAEGWRTADFDEAGWKDGFGGFGTPETPGSRVGTYWRTNNIWIRKQFELDSIPEQPALLIHHDENAQVFINGRRVAAFEGYTTEYKVVPLDAEVKQALRKGVNTLAVHCRQTAGGQFIDVHVVDGQNVPELPPAQRSMKPFESELMTTWGAEITPENAWTEYPRPQLRRNEWQNLNGQWDYAITKADRAEVPEEWTGEILVPFCLESKLGGVQRLLDPDEALWYRRTFDASTGDGERMLLHFEAVDYECEVWVNGTSVGTHRGGNTPFSFDVTEALRDGENELLVRVEDDTEEWQLRGKQTLSPRGIWYTQVSGIWQTVWLEPVPAAHIEDLTIGTDAASGSITVRTDVGGEAEGGSVRVVVKDGDRVVADGRGDGEAITITVPDAKLWSPSSPHLYRLEVALVDEQGEVLDRVESYAGIRSVGKTLDDEGHLRFTLNGERIFHWGPLDQGWWPDGLLTPPSDEAMVFELEFLKKAGFNMLRKHIKVEPRRYYYHCDRLGLMVWQDQVSAGNNPPWTRLQPDPQDAEWPDDEHEQFMVELKQMIDLLESHPSIVVWVPFNEAWGQHRTIKVGEWTVERDPSRLVNVASGGNFWPVGDIVDHHSYPHPEFPFDAERYREFIKVVGEFGGHGYPVEGHLWDVDRRNWGYGGLPKNKEEWLERYERSIDILAELKEQGIAAGVYTQTTDVEGEINGLLTYDRKVPKIPAEKLREISRRLFE</sequence>
<dbReference type="SUPFAM" id="SSF49785">
    <property type="entry name" value="Galactose-binding domain-like"/>
    <property type="match status" value="2"/>
</dbReference>
<evidence type="ECO:0000256" key="1">
    <source>
        <dbReference type="ARBA" id="ARBA00007401"/>
    </source>
</evidence>
<dbReference type="GO" id="GO:0005975">
    <property type="term" value="P:carbohydrate metabolic process"/>
    <property type="evidence" value="ECO:0007669"/>
    <property type="project" value="InterPro"/>
</dbReference>
<dbReference type="InterPro" id="IPR036156">
    <property type="entry name" value="Beta-gal/glucu_dom_sf"/>
</dbReference>
<dbReference type="EC" id="3.2.1.23" evidence="8"/>
<evidence type="ECO:0000259" key="6">
    <source>
        <dbReference type="Pfam" id="PF02836"/>
    </source>
</evidence>
<dbReference type="AlphaFoldDB" id="A0A517Z4I0"/>
<evidence type="ECO:0000256" key="2">
    <source>
        <dbReference type="ARBA" id="ARBA00022801"/>
    </source>
</evidence>
<organism evidence="8 9">
    <name type="scientific">Maioricimonas rarisocia</name>
    <dbReference type="NCBI Taxonomy" id="2528026"/>
    <lineage>
        <taxon>Bacteria</taxon>
        <taxon>Pseudomonadati</taxon>
        <taxon>Planctomycetota</taxon>
        <taxon>Planctomycetia</taxon>
        <taxon>Planctomycetales</taxon>
        <taxon>Planctomycetaceae</taxon>
        <taxon>Maioricimonas</taxon>
    </lineage>
</organism>
<dbReference type="PANTHER" id="PTHR42732:SF2">
    <property type="entry name" value="BETA-MANNOSIDASE"/>
    <property type="match status" value="1"/>
</dbReference>
<dbReference type="PANTHER" id="PTHR42732">
    <property type="entry name" value="BETA-GALACTOSIDASE"/>
    <property type="match status" value="1"/>
</dbReference>
<name>A0A517Z4I0_9PLAN</name>
<protein>
    <submittedName>
        <fullName evidence="8">Beta-galactosidase</fullName>
        <ecNumber evidence="8">3.2.1.23</ecNumber>
    </submittedName>
</protein>
<dbReference type="RefSeq" id="WP_145368183.1">
    <property type="nucleotide sequence ID" value="NZ_CP036275.1"/>
</dbReference>
<proteinExistence type="inferred from homology"/>
<dbReference type="InterPro" id="IPR013783">
    <property type="entry name" value="Ig-like_fold"/>
</dbReference>
<evidence type="ECO:0000259" key="7">
    <source>
        <dbReference type="Pfam" id="PF02837"/>
    </source>
</evidence>
<dbReference type="Gene3D" id="2.60.40.10">
    <property type="entry name" value="Immunoglobulins"/>
    <property type="match status" value="1"/>
</dbReference>
<evidence type="ECO:0000313" key="8">
    <source>
        <dbReference type="EMBL" id="QDU37392.1"/>
    </source>
</evidence>
<dbReference type="InterPro" id="IPR006102">
    <property type="entry name" value="Ig-like_GH2"/>
</dbReference>
<dbReference type="InterPro" id="IPR008979">
    <property type="entry name" value="Galactose-bd-like_sf"/>
</dbReference>
<evidence type="ECO:0000313" key="9">
    <source>
        <dbReference type="Proteomes" id="UP000320496"/>
    </source>
</evidence>
<dbReference type="SUPFAM" id="SSF51445">
    <property type="entry name" value="(Trans)glycosidases"/>
    <property type="match status" value="1"/>
</dbReference>
<feature type="domain" description="Glycosyl hydrolases family 2 sugar binding" evidence="7">
    <location>
        <begin position="256"/>
        <end position="355"/>
    </location>
</feature>
<reference evidence="8 9" key="1">
    <citation type="submission" date="2019-02" db="EMBL/GenBank/DDBJ databases">
        <title>Deep-cultivation of Planctomycetes and their phenomic and genomic characterization uncovers novel biology.</title>
        <authorList>
            <person name="Wiegand S."/>
            <person name="Jogler M."/>
            <person name="Boedeker C."/>
            <person name="Pinto D."/>
            <person name="Vollmers J."/>
            <person name="Rivas-Marin E."/>
            <person name="Kohn T."/>
            <person name="Peeters S.H."/>
            <person name="Heuer A."/>
            <person name="Rast P."/>
            <person name="Oberbeckmann S."/>
            <person name="Bunk B."/>
            <person name="Jeske O."/>
            <person name="Meyerdierks A."/>
            <person name="Storesund J.E."/>
            <person name="Kallscheuer N."/>
            <person name="Luecker S."/>
            <person name="Lage O.M."/>
            <person name="Pohl T."/>
            <person name="Merkel B.J."/>
            <person name="Hornburger P."/>
            <person name="Mueller R.-W."/>
            <person name="Bruemmer F."/>
            <person name="Labrenz M."/>
            <person name="Spormann A.M."/>
            <person name="Op den Camp H."/>
            <person name="Overmann J."/>
            <person name="Amann R."/>
            <person name="Jetten M.S.M."/>
            <person name="Mascher T."/>
            <person name="Medema M.H."/>
            <person name="Devos D.P."/>
            <person name="Kaster A.-K."/>
            <person name="Ovreas L."/>
            <person name="Rohde M."/>
            <person name="Galperin M.Y."/>
            <person name="Jogler C."/>
        </authorList>
    </citation>
    <scope>NUCLEOTIDE SEQUENCE [LARGE SCALE GENOMIC DNA]</scope>
    <source>
        <strain evidence="8 9">Mal4</strain>
    </source>
</reference>
<dbReference type="SUPFAM" id="SSF49303">
    <property type="entry name" value="beta-Galactosidase/glucuronidase domain"/>
    <property type="match status" value="1"/>
</dbReference>
<dbReference type="Pfam" id="PF00703">
    <property type="entry name" value="Glyco_hydro_2"/>
    <property type="match status" value="1"/>
</dbReference>
<dbReference type="InterPro" id="IPR006103">
    <property type="entry name" value="Glyco_hydro_2_cat"/>
</dbReference>
<feature type="domain" description="Glycoside hydrolase family 2 immunoglobulin-like beta-sandwich" evidence="5">
    <location>
        <begin position="361"/>
        <end position="455"/>
    </location>
</feature>
<dbReference type="GO" id="GO:0004565">
    <property type="term" value="F:beta-galactosidase activity"/>
    <property type="evidence" value="ECO:0007669"/>
    <property type="project" value="UniProtKB-EC"/>
</dbReference>
<dbReference type="Proteomes" id="UP000320496">
    <property type="component" value="Chromosome"/>
</dbReference>
<keyword evidence="4" id="KW-0732">Signal</keyword>
<comment type="similarity">
    <text evidence="1">Belongs to the glycosyl hydrolase 2 family.</text>
</comment>
<dbReference type="Pfam" id="PF02836">
    <property type="entry name" value="Glyco_hydro_2_C"/>
    <property type="match status" value="1"/>
</dbReference>